<gene>
    <name evidence="8" type="ORF">Poli38472_012376</name>
</gene>
<dbReference type="EMBL" id="SPLM01000005">
    <property type="protein sequence ID" value="TMW67260.1"/>
    <property type="molecule type" value="Genomic_DNA"/>
</dbReference>
<dbReference type="PANTHER" id="PTHR46481:SF10">
    <property type="entry name" value="ZINC FINGER BED DOMAIN-CONTAINING PROTEIN 39"/>
    <property type="match status" value="1"/>
</dbReference>
<keyword evidence="5" id="KW-0539">Nucleus</keyword>
<dbReference type="InterPro" id="IPR052035">
    <property type="entry name" value="ZnF_BED_domain_contain"/>
</dbReference>
<dbReference type="InterPro" id="IPR012337">
    <property type="entry name" value="RNaseH-like_sf"/>
</dbReference>
<dbReference type="AlphaFoldDB" id="A0A8K1FKL9"/>
<accession>A0A8K1FKL9</accession>
<feature type="region of interest" description="Disordered" evidence="6">
    <location>
        <begin position="110"/>
        <end position="131"/>
    </location>
</feature>
<dbReference type="PANTHER" id="PTHR46481">
    <property type="entry name" value="ZINC FINGER BED DOMAIN-CONTAINING PROTEIN 4"/>
    <property type="match status" value="1"/>
</dbReference>
<keyword evidence="3" id="KW-0863">Zinc-finger</keyword>
<keyword evidence="4" id="KW-0862">Zinc</keyword>
<proteinExistence type="predicted"/>
<protein>
    <recommendedName>
        <fullName evidence="7">HAT C-terminal dimerisation domain-containing protein</fullName>
    </recommendedName>
</protein>
<comment type="subcellular location">
    <subcellularLocation>
        <location evidence="1">Nucleus</location>
    </subcellularLocation>
</comment>
<evidence type="ECO:0000256" key="2">
    <source>
        <dbReference type="ARBA" id="ARBA00022723"/>
    </source>
</evidence>
<dbReference type="Proteomes" id="UP000794436">
    <property type="component" value="Unassembled WGS sequence"/>
</dbReference>
<evidence type="ECO:0000256" key="1">
    <source>
        <dbReference type="ARBA" id="ARBA00004123"/>
    </source>
</evidence>
<feature type="domain" description="HAT C-terminal dimerisation" evidence="7">
    <location>
        <begin position="595"/>
        <end position="670"/>
    </location>
</feature>
<dbReference type="GO" id="GO:0046983">
    <property type="term" value="F:protein dimerization activity"/>
    <property type="evidence" value="ECO:0007669"/>
    <property type="project" value="InterPro"/>
</dbReference>
<organism evidence="8 9">
    <name type="scientific">Pythium oligandrum</name>
    <name type="common">Mycoparasitic fungus</name>
    <dbReference type="NCBI Taxonomy" id="41045"/>
    <lineage>
        <taxon>Eukaryota</taxon>
        <taxon>Sar</taxon>
        <taxon>Stramenopiles</taxon>
        <taxon>Oomycota</taxon>
        <taxon>Peronosporomycetes</taxon>
        <taxon>Pythiales</taxon>
        <taxon>Pythiaceae</taxon>
        <taxon>Pythium</taxon>
    </lineage>
</organism>
<evidence type="ECO:0000313" key="8">
    <source>
        <dbReference type="EMBL" id="TMW67260.1"/>
    </source>
</evidence>
<evidence type="ECO:0000256" key="6">
    <source>
        <dbReference type="SAM" id="MobiDB-lite"/>
    </source>
</evidence>
<dbReference type="GO" id="GO:0008270">
    <property type="term" value="F:zinc ion binding"/>
    <property type="evidence" value="ECO:0007669"/>
    <property type="project" value="UniProtKB-KW"/>
</dbReference>
<sequence length="688" mass="77341">MEDLHMKRYSDAAGLTSPAIAAESKVLTSHDSDSTETTTSEEVVEASTGTQARERDRGLEVYAHIKLIDSRFRCTLCSSSEHGGWASRNTPKFWLHIRTKHLKEYRELRGTEGPMESTTEGATGSSTPTGATSTMEALVATSAPTEWIINGSHSLDIVEQRGFRDFCNALQPQYQVPNRQAVPDRVMKRWVDHKLQVRQTLLRQLQGTHRASLTVEQMSSTKPECMAVTLHYIDDQWNTRSVVLAYVRLVYPHSGARLARRLISAVTNMDKVLLGSLWTVTADNASISLDMVNELNLSLRRSPLKGESTRSQVCCPDLDAALGELREAVRTLQENPGLLEKYVEECKSWRWDGKKDCEGFKLDVVACWSTTYGMVEHLLHCTIRLDELSRRISGQCKGYSHLAGDLADSIKIKPESWTLAEVYRSFLEPFKDAVTLLSGTTYPTMGLVGAVYRSIRLYVDRLVESQEKEVQRLNETSSKAAPTVSAVLGFRETVALMFFKGVQSKLCEYEDIALTREAKIAGGLDPRCRGYQPTETRQLIIDEFMKCYNKRFEDNYRALTVSTRPSKLQKFSQLMADSVGVSTAHRARECIEEEVDDWLALTPMKLDSDARSVYSWFKENGDEFPRLKLMARDFLAIPATSISSEAAFSKARCTISNRRARLGAGSLEMISELQSFMAFNRGDQSVEN</sequence>
<evidence type="ECO:0000256" key="5">
    <source>
        <dbReference type="ARBA" id="ARBA00023242"/>
    </source>
</evidence>
<dbReference type="InterPro" id="IPR008906">
    <property type="entry name" value="HATC_C_dom"/>
</dbReference>
<dbReference type="Pfam" id="PF05699">
    <property type="entry name" value="Dimer_Tnp_hAT"/>
    <property type="match status" value="1"/>
</dbReference>
<evidence type="ECO:0000256" key="3">
    <source>
        <dbReference type="ARBA" id="ARBA00022771"/>
    </source>
</evidence>
<reference evidence="8" key="1">
    <citation type="submission" date="2019-03" db="EMBL/GenBank/DDBJ databases">
        <title>Long read genome sequence of the mycoparasitic Pythium oligandrum ATCC 38472 isolated from sugarbeet rhizosphere.</title>
        <authorList>
            <person name="Gaulin E."/>
        </authorList>
    </citation>
    <scope>NUCLEOTIDE SEQUENCE</scope>
    <source>
        <strain evidence="8">ATCC 38472_TT</strain>
    </source>
</reference>
<evidence type="ECO:0000256" key="4">
    <source>
        <dbReference type="ARBA" id="ARBA00022833"/>
    </source>
</evidence>
<feature type="region of interest" description="Disordered" evidence="6">
    <location>
        <begin position="24"/>
        <end position="55"/>
    </location>
</feature>
<dbReference type="SUPFAM" id="SSF140996">
    <property type="entry name" value="Hermes dimerisation domain"/>
    <property type="match status" value="1"/>
</dbReference>
<keyword evidence="9" id="KW-1185">Reference proteome</keyword>
<evidence type="ECO:0000313" key="9">
    <source>
        <dbReference type="Proteomes" id="UP000794436"/>
    </source>
</evidence>
<feature type="compositionally biased region" description="Low complexity" evidence="6">
    <location>
        <begin position="35"/>
        <end position="50"/>
    </location>
</feature>
<comment type="caution">
    <text evidence="8">The sequence shown here is derived from an EMBL/GenBank/DDBJ whole genome shotgun (WGS) entry which is preliminary data.</text>
</comment>
<keyword evidence="2" id="KW-0479">Metal-binding</keyword>
<dbReference type="OrthoDB" id="168261at2759"/>
<evidence type="ECO:0000259" key="7">
    <source>
        <dbReference type="Pfam" id="PF05699"/>
    </source>
</evidence>
<dbReference type="SUPFAM" id="SSF53098">
    <property type="entry name" value="Ribonuclease H-like"/>
    <property type="match status" value="1"/>
</dbReference>
<feature type="compositionally biased region" description="Low complexity" evidence="6">
    <location>
        <begin position="116"/>
        <end position="131"/>
    </location>
</feature>
<name>A0A8K1FKL9_PYTOL</name>
<dbReference type="GO" id="GO:0005634">
    <property type="term" value="C:nucleus"/>
    <property type="evidence" value="ECO:0007669"/>
    <property type="project" value="UniProtKB-SubCell"/>
</dbReference>